<proteinExistence type="predicted"/>
<feature type="region of interest" description="Disordered" evidence="3">
    <location>
        <begin position="1"/>
        <end position="28"/>
    </location>
</feature>
<evidence type="ECO:0000256" key="2">
    <source>
        <dbReference type="SAM" id="Coils"/>
    </source>
</evidence>
<feature type="compositionally biased region" description="Polar residues" evidence="3">
    <location>
        <begin position="16"/>
        <end position="27"/>
    </location>
</feature>
<dbReference type="Proteomes" id="UP000694569">
    <property type="component" value="Unplaced"/>
</dbReference>
<protein>
    <recommendedName>
        <fullName evidence="6">Coiled-coil domain-containing protein 89</fullName>
    </recommendedName>
</protein>
<feature type="compositionally biased region" description="Polar residues" evidence="3">
    <location>
        <begin position="198"/>
        <end position="212"/>
    </location>
</feature>
<keyword evidence="1 2" id="KW-0175">Coiled coil</keyword>
<evidence type="ECO:0000256" key="3">
    <source>
        <dbReference type="SAM" id="MobiDB-lite"/>
    </source>
</evidence>
<organism evidence="4 5">
    <name type="scientific">Leptobrachium leishanense</name>
    <name type="common">Leishan spiny toad</name>
    <dbReference type="NCBI Taxonomy" id="445787"/>
    <lineage>
        <taxon>Eukaryota</taxon>
        <taxon>Metazoa</taxon>
        <taxon>Chordata</taxon>
        <taxon>Craniata</taxon>
        <taxon>Vertebrata</taxon>
        <taxon>Euteleostomi</taxon>
        <taxon>Amphibia</taxon>
        <taxon>Batrachia</taxon>
        <taxon>Anura</taxon>
        <taxon>Pelobatoidea</taxon>
        <taxon>Megophryidae</taxon>
        <taxon>Leptobrachium</taxon>
    </lineage>
</organism>
<dbReference type="Ensembl" id="ENSLLET00000013245.1">
    <property type="protein sequence ID" value="ENSLLEP00000012752.1"/>
    <property type="gene ID" value="ENSLLEG00000008061.1"/>
</dbReference>
<feature type="compositionally biased region" description="Basic and acidic residues" evidence="3">
    <location>
        <begin position="182"/>
        <end position="194"/>
    </location>
</feature>
<feature type="compositionally biased region" description="Basic and acidic residues" evidence="3">
    <location>
        <begin position="213"/>
        <end position="230"/>
    </location>
</feature>
<evidence type="ECO:0000256" key="1">
    <source>
        <dbReference type="ARBA" id="ARBA00023054"/>
    </source>
</evidence>
<dbReference type="GeneTree" id="ENSGT00940000165617"/>
<dbReference type="AlphaFoldDB" id="A0A8C5MES8"/>
<accession>A0A8C5MES8</accession>
<feature type="region of interest" description="Disordered" evidence="3">
    <location>
        <begin position="182"/>
        <end position="230"/>
    </location>
</feature>
<reference evidence="4" key="1">
    <citation type="submission" date="2025-08" db="UniProtKB">
        <authorList>
            <consortium name="Ensembl"/>
        </authorList>
    </citation>
    <scope>IDENTIFICATION</scope>
</reference>
<keyword evidence="5" id="KW-1185">Reference proteome</keyword>
<evidence type="ECO:0000313" key="5">
    <source>
        <dbReference type="Proteomes" id="UP000694569"/>
    </source>
</evidence>
<dbReference type="OrthoDB" id="10020070at2759"/>
<dbReference type="PANTHER" id="PTHR34768">
    <property type="entry name" value="COILED-COIL DOMAIN-CONTAINING PROTEIN 89"/>
    <property type="match status" value="1"/>
</dbReference>
<reference evidence="4" key="2">
    <citation type="submission" date="2025-09" db="UniProtKB">
        <authorList>
            <consortium name="Ensembl"/>
        </authorList>
    </citation>
    <scope>IDENTIFICATION</scope>
</reference>
<evidence type="ECO:0000313" key="4">
    <source>
        <dbReference type="Ensembl" id="ENSLLEP00000012752.1"/>
    </source>
</evidence>
<name>A0A8C5MES8_9ANUR</name>
<dbReference type="PANTHER" id="PTHR34768:SF2">
    <property type="entry name" value="COILED-COIL DOMAIN CONTAINING 89"/>
    <property type="match status" value="1"/>
</dbReference>
<sequence>MPGDTSQGHSEEPNGEFSSLQKVSSSLPWDMKTENAMLRSRLEEQSQLICLLKQRADETFHRCQGLDRINTELERRNTELSDQCETEKKRGDQLDERFGVLADNHQQMILFKDEYKKQNDELRRECEKLQEHTHPELLERERSIQELRIQLQTMEMAQRDQIVRHGKEVEELESRLEKLMEKNQGRSQELESLKQKLTKSQDLSSQAQQEVTRLTDAHSTSQREAEKHMAELRKEKEDLIQLCMERGRNIQEKQSELAELRVKMQEAEKARQGAEERFLRDSVAVDADARVADIRRRLEESEKELGQLRREFEAYKIHSGSLLSKERELNAKLRHLIG</sequence>
<evidence type="ECO:0008006" key="6">
    <source>
        <dbReference type="Google" id="ProtNLM"/>
    </source>
</evidence>
<dbReference type="InterPro" id="IPR043450">
    <property type="entry name" value="CCDC89-like"/>
</dbReference>
<feature type="coiled-coil region" evidence="2">
    <location>
        <begin position="63"/>
        <end position="132"/>
    </location>
</feature>